<sequence length="157" mass="16985">MSLSRLQTTTRTKPQARRHLQMLLCGGLALLQLNVQGLTTAKINIIQQMTFNNKVTTGHIGDKHRGVALFVGNVMACSAVEQSTEEAEEELSSTIVQDTTIVNICKPPPSRLAPLSLPDVPSPALYAGMGSILSARCNSDTTRPWLLQHVTTTSGFQ</sequence>
<proteinExistence type="predicted"/>
<dbReference type="Proteomes" id="UP001148018">
    <property type="component" value="Unassembled WGS sequence"/>
</dbReference>
<evidence type="ECO:0000313" key="1">
    <source>
        <dbReference type="EMBL" id="KAJ3613059.1"/>
    </source>
</evidence>
<evidence type="ECO:0000313" key="2">
    <source>
        <dbReference type="Proteomes" id="UP001148018"/>
    </source>
</evidence>
<reference evidence="1" key="1">
    <citation type="submission" date="2022-07" db="EMBL/GenBank/DDBJ databases">
        <title>Chromosome-level genome of Muraenolepis orangiensis.</title>
        <authorList>
            <person name="Kim J."/>
        </authorList>
    </citation>
    <scope>NUCLEOTIDE SEQUENCE</scope>
    <source>
        <strain evidence="1">KU_S4_2022</strain>
        <tissue evidence="1">Muscle</tissue>
    </source>
</reference>
<protein>
    <submittedName>
        <fullName evidence="1">Uncharacterized protein</fullName>
    </submittedName>
</protein>
<dbReference type="AlphaFoldDB" id="A0A9Q0IVX9"/>
<keyword evidence="2" id="KW-1185">Reference proteome</keyword>
<comment type="caution">
    <text evidence="1">The sequence shown here is derived from an EMBL/GenBank/DDBJ whole genome shotgun (WGS) entry which is preliminary data.</text>
</comment>
<dbReference type="EMBL" id="JANIIK010000035">
    <property type="protein sequence ID" value="KAJ3613059.1"/>
    <property type="molecule type" value="Genomic_DNA"/>
</dbReference>
<organism evidence="1 2">
    <name type="scientific">Muraenolepis orangiensis</name>
    <name type="common">Patagonian moray cod</name>
    <dbReference type="NCBI Taxonomy" id="630683"/>
    <lineage>
        <taxon>Eukaryota</taxon>
        <taxon>Metazoa</taxon>
        <taxon>Chordata</taxon>
        <taxon>Craniata</taxon>
        <taxon>Vertebrata</taxon>
        <taxon>Euteleostomi</taxon>
        <taxon>Actinopterygii</taxon>
        <taxon>Neopterygii</taxon>
        <taxon>Teleostei</taxon>
        <taxon>Neoteleostei</taxon>
        <taxon>Acanthomorphata</taxon>
        <taxon>Zeiogadaria</taxon>
        <taxon>Gadariae</taxon>
        <taxon>Gadiformes</taxon>
        <taxon>Muraenolepidoidei</taxon>
        <taxon>Muraenolepididae</taxon>
        <taxon>Muraenolepis</taxon>
    </lineage>
</organism>
<name>A0A9Q0IVX9_9TELE</name>
<gene>
    <name evidence="1" type="ORF">NHX12_019315</name>
</gene>
<accession>A0A9Q0IVX9</accession>